<feature type="compositionally biased region" description="Low complexity" evidence="1">
    <location>
        <begin position="590"/>
        <end position="600"/>
    </location>
</feature>
<feature type="compositionally biased region" description="Basic and acidic residues" evidence="1">
    <location>
        <begin position="926"/>
        <end position="938"/>
    </location>
</feature>
<feature type="region of interest" description="Disordered" evidence="1">
    <location>
        <begin position="1"/>
        <end position="175"/>
    </location>
</feature>
<evidence type="ECO:0000313" key="3">
    <source>
        <dbReference type="Proteomes" id="UP000094043"/>
    </source>
</evidence>
<feature type="compositionally biased region" description="Polar residues" evidence="1">
    <location>
        <begin position="915"/>
        <end position="925"/>
    </location>
</feature>
<feature type="region of interest" description="Disordered" evidence="1">
    <location>
        <begin position="622"/>
        <end position="643"/>
    </location>
</feature>
<evidence type="ECO:0000256" key="1">
    <source>
        <dbReference type="SAM" id="MobiDB-lite"/>
    </source>
</evidence>
<reference evidence="2" key="1">
    <citation type="submission" date="2016-06" db="EMBL/GenBank/DDBJ databases">
        <authorList>
            <person name="Cuomo C."/>
            <person name="Litvintseva A."/>
            <person name="Heitman J."/>
            <person name="Chen Y."/>
            <person name="Sun S."/>
            <person name="Springer D."/>
            <person name="Dromer F."/>
            <person name="Young S."/>
            <person name="Zeng Q."/>
            <person name="Chapman S."/>
            <person name="Gujja S."/>
            <person name="Saif S."/>
            <person name="Birren B."/>
        </authorList>
    </citation>
    <scope>NUCLEOTIDE SEQUENCE</scope>
    <source>
        <strain evidence="2">CBS 7841</strain>
    </source>
</reference>
<dbReference type="RefSeq" id="XP_066066585.1">
    <property type="nucleotide sequence ID" value="XM_066210488.1"/>
</dbReference>
<feature type="region of interest" description="Disordered" evidence="1">
    <location>
        <begin position="856"/>
        <end position="1114"/>
    </location>
</feature>
<feature type="compositionally biased region" description="Low complexity" evidence="1">
    <location>
        <begin position="327"/>
        <end position="337"/>
    </location>
</feature>
<feature type="region of interest" description="Disordered" evidence="1">
    <location>
        <begin position="1144"/>
        <end position="1182"/>
    </location>
</feature>
<feature type="compositionally biased region" description="Polar residues" evidence="1">
    <location>
        <begin position="940"/>
        <end position="952"/>
    </location>
</feature>
<feature type="compositionally biased region" description="Low complexity" evidence="1">
    <location>
        <begin position="1072"/>
        <end position="1104"/>
    </location>
</feature>
<feature type="compositionally biased region" description="Basic and acidic residues" evidence="1">
    <location>
        <begin position="285"/>
        <end position="298"/>
    </location>
</feature>
<feature type="compositionally biased region" description="Polar residues" evidence="1">
    <location>
        <begin position="1144"/>
        <end position="1163"/>
    </location>
</feature>
<feature type="compositionally biased region" description="Polar residues" evidence="1">
    <location>
        <begin position="1032"/>
        <end position="1045"/>
    </location>
</feature>
<feature type="region of interest" description="Disordered" evidence="1">
    <location>
        <begin position="398"/>
        <end position="421"/>
    </location>
</feature>
<reference evidence="2" key="3">
    <citation type="submission" date="2024-01" db="EMBL/GenBank/DDBJ databases">
        <authorList>
            <person name="Coelho M.A."/>
            <person name="David-Palma M."/>
            <person name="Shea T."/>
            <person name="Sun S."/>
            <person name="Cuomo C.A."/>
            <person name="Heitman J."/>
        </authorList>
    </citation>
    <scope>NUCLEOTIDE SEQUENCE</scope>
    <source>
        <strain evidence="2">CBS 7841</strain>
    </source>
</reference>
<protein>
    <recommendedName>
        <fullName evidence="4">Glucoamylase</fullName>
    </recommendedName>
</protein>
<dbReference type="GeneID" id="91085252"/>
<accession>A0AAJ8LX91</accession>
<feature type="compositionally biased region" description="Polar residues" evidence="1">
    <location>
        <begin position="12"/>
        <end position="25"/>
    </location>
</feature>
<feature type="compositionally biased region" description="Polar residues" evidence="1">
    <location>
        <begin position="303"/>
        <end position="319"/>
    </location>
</feature>
<feature type="compositionally biased region" description="Basic and acidic residues" evidence="1">
    <location>
        <begin position="154"/>
        <end position="166"/>
    </location>
</feature>
<keyword evidence="3" id="KW-1185">Reference proteome</keyword>
<evidence type="ECO:0000313" key="2">
    <source>
        <dbReference type="EMBL" id="WVN85885.1"/>
    </source>
</evidence>
<feature type="compositionally biased region" description="Polar residues" evidence="1">
    <location>
        <begin position="745"/>
        <end position="755"/>
    </location>
</feature>
<feature type="compositionally biased region" description="Polar residues" evidence="1">
    <location>
        <begin position="119"/>
        <end position="145"/>
    </location>
</feature>
<feature type="compositionally biased region" description="Polar residues" evidence="1">
    <location>
        <begin position="1452"/>
        <end position="1468"/>
    </location>
</feature>
<dbReference type="Proteomes" id="UP000094043">
    <property type="component" value="Chromosome 1"/>
</dbReference>
<evidence type="ECO:0008006" key="4">
    <source>
        <dbReference type="Google" id="ProtNLM"/>
    </source>
</evidence>
<feature type="compositionally biased region" description="Basic and acidic residues" evidence="1">
    <location>
        <begin position="1412"/>
        <end position="1433"/>
    </location>
</feature>
<feature type="region of interest" description="Disordered" evidence="1">
    <location>
        <begin position="724"/>
        <end position="755"/>
    </location>
</feature>
<feature type="region of interest" description="Disordered" evidence="1">
    <location>
        <begin position="671"/>
        <end position="712"/>
    </location>
</feature>
<feature type="compositionally biased region" description="Basic and acidic residues" evidence="1">
    <location>
        <begin position="75"/>
        <end position="84"/>
    </location>
</feature>
<organism evidence="2 3">
    <name type="scientific">Cryptococcus depauperatus CBS 7841</name>
    <dbReference type="NCBI Taxonomy" id="1295531"/>
    <lineage>
        <taxon>Eukaryota</taxon>
        <taxon>Fungi</taxon>
        <taxon>Dikarya</taxon>
        <taxon>Basidiomycota</taxon>
        <taxon>Agaricomycotina</taxon>
        <taxon>Tremellomycetes</taxon>
        <taxon>Tremellales</taxon>
        <taxon>Cryptococcaceae</taxon>
        <taxon>Cryptococcus</taxon>
    </lineage>
</organism>
<feature type="compositionally biased region" description="Basic residues" evidence="1">
    <location>
        <begin position="1"/>
        <end position="11"/>
    </location>
</feature>
<feature type="compositionally biased region" description="Polar residues" evidence="1">
    <location>
        <begin position="969"/>
        <end position="987"/>
    </location>
</feature>
<feature type="compositionally biased region" description="Pro residues" evidence="1">
    <location>
        <begin position="729"/>
        <end position="743"/>
    </location>
</feature>
<feature type="compositionally biased region" description="Low complexity" evidence="1">
    <location>
        <begin position="26"/>
        <end position="48"/>
    </location>
</feature>
<dbReference type="KEGG" id="cdep:91085252"/>
<feature type="region of interest" description="Disordered" evidence="1">
    <location>
        <begin position="285"/>
        <end position="362"/>
    </location>
</feature>
<feature type="compositionally biased region" description="Low complexity" evidence="1">
    <location>
        <begin position="676"/>
        <end position="685"/>
    </location>
</feature>
<name>A0AAJ8LX91_9TREE</name>
<dbReference type="EMBL" id="CP143784">
    <property type="protein sequence ID" value="WVN85885.1"/>
    <property type="molecule type" value="Genomic_DNA"/>
</dbReference>
<reference evidence="2" key="2">
    <citation type="journal article" date="2022" name="Elife">
        <title>Obligate sexual reproduction of a homothallic fungus closely related to the Cryptococcus pathogenic species complex.</title>
        <authorList>
            <person name="Passer A.R."/>
            <person name="Clancey S.A."/>
            <person name="Shea T."/>
            <person name="David-Palma M."/>
            <person name="Averette A.F."/>
            <person name="Boekhout T."/>
            <person name="Porcel B.M."/>
            <person name="Nowrousian M."/>
            <person name="Cuomo C.A."/>
            <person name="Sun S."/>
            <person name="Heitman J."/>
            <person name="Coelho M.A."/>
        </authorList>
    </citation>
    <scope>NUCLEOTIDE SEQUENCE</scope>
    <source>
        <strain evidence="2">CBS 7841</strain>
    </source>
</reference>
<feature type="region of interest" description="Disordered" evidence="1">
    <location>
        <begin position="552"/>
        <end position="600"/>
    </location>
</feature>
<feature type="compositionally biased region" description="Polar residues" evidence="1">
    <location>
        <begin position="343"/>
        <end position="353"/>
    </location>
</feature>
<feature type="region of interest" description="Disordered" evidence="1">
    <location>
        <begin position="1412"/>
        <end position="1468"/>
    </location>
</feature>
<feature type="compositionally biased region" description="Polar residues" evidence="1">
    <location>
        <begin position="695"/>
        <end position="704"/>
    </location>
</feature>
<proteinExistence type="predicted"/>
<sequence length="1468" mass="160102">MGLLSRLRHRTSTAAGEQSFSLTVDSTTHLPSTTPSSPGFTPLSPTTSIASRIARRPWKREKHDGTNVQKISGRKSKEEGKTLDKPIVVGGPRYDDLDIPPLPPHWLSKVEPARGSASAIASSTKDGSQEQLQKQLQNTTSQSHLAASIEDSDSAEHQRTHGDRSSGESSMQGGLLGQLSFETGHIRERKASGSSWLQDIGELMRPAKSSVQNTPSQGCNVYIVAPSTPEDDSLVIINSQDVTPENKNEDLQQTGTTITEEEIEVLESAEKKYKFWKSGKKERHSKATDDLIPFDRSEPPTPNGLTSSSATGDLTSLATPPNAALTRPQQSRRPSSSILFNRLSRTVPRTASKSPEMDEEGSFQLTGFRHISGMSDVGDLEGYLTHVKRESVVALGHDQPAVLNDDGRKSPTALPTSQSLQSLTRPIRPIPLSRPSSMAHSLTSVDDVLNSPNPNRVSVAAFKKGLRRPSAPIVSTHSDIGHEMCLDEDDDDIPLGVRRASQTMCDRLSKQKSTLSLSSMRGLSLDDIGKDRQSLLALAPKSTERDLILHQGRLNNSSSPHNKDNNKTSSGFVVKNRRPTSPESDPTRSPPQSQIPVVSQSSGLGLPVYASSTSNHIPSSDLAAMKQQKLSQPSSPPVENPIEGSYFPRFVATQTPMPSTSQSVYVHQFKSRLDSGDSPSPSSLSIAKPLPGAQTHLNGNQPPNANDRALPPLQHSAELSPTLTCINLPLPPDLMPDTPPKPPLETQSRQAMNDSNFAALPVTQKKRKSLLEEPIKYLSGLWGSQSSGEDGFDPVLAANSLRILGGDEVESPTKMTYDEGVLGGHNHVSPDHQASTLGAARIGIESFRSPLSERLAGVATSAPRTQKSTFKRLKTDDNLPLATTGDLESSTTTSDSTPVSRQPPSGSILIPNKVTHGQKTSSKQHSGIETKDQADVSKRCQISETTTSLSHQSTRRALGDHQRPICQNRAVSSPIAATQTKNASMSGWLQEGGSEDDDEPLQNVKHRSSVSSTITAPRKMPVWPSSFPTPPTSVATASNKSTSSPQRRKPLIDLRPSVSPPPKTMYNHLSDTRSSISSRKTEISSTASSTSTSTSGRTSLPSPTRMQVKFGNPEKKNLQLRSIISTQNRDALDRNSVSIVNGLATSKTGNSRESNNDQFSPPTLRQRRQSEGTMRHSSPYDPPVQARMLMQEHQTMSDMQSMSSEEYLTWQKQQWQMQYMAAAYRVSEEEWERQRLVSTSISTHNTSVPFAPFPMPPFSMFPQHVLTMGNGMPLNYGFPQTTGYPYFPGMFHPFSSMGQRIQSDTGGGGEACYSYGTGTQSAFGDEFGPPSAMPSQQRFFARSEALRSSGMEAGAMQWKTQGRATEETWNKQDSTPVIGVREVISSSPVLNQKSSGVFRGLLAERERIELHESMEKQAQKRLEKSRQGKEMERYPGSPPSSWTRKSVEWSDDFSTPRTSNRTKSQIVS</sequence>
<gene>
    <name evidence="2" type="ORF">L203_101038</name>
</gene>